<dbReference type="SUPFAM" id="SSF53098">
    <property type="entry name" value="Ribonuclease H-like"/>
    <property type="match status" value="1"/>
</dbReference>
<comment type="subcellular location">
    <subcellularLocation>
        <location evidence="1">Nucleus</location>
    </subcellularLocation>
</comment>
<dbReference type="SUPFAM" id="SSF54160">
    <property type="entry name" value="Chromo domain-like"/>
    <property type="match status" value="1"/>
</dbReference>
<reference evidence="6" key="1">
    <citation type="submission" date="2020-05" db="EMBL/GenBank/DDBJ databases">
        <title>Mycena genomes resolve the evolution of fungal bioluminescence.</title>
        <authorList>
            <person name="Tsai I.J."/>
        </authorList>
    </citation>
    <scope>NUCLEOTIDE SEQUENCE</scope>
    <source>
        <strain evidence="6">CCC161011</strain>
    </source>
</reference>
<dbReference type="GO" id="GO:0003723">
    <property type="term" value="F:RNA binding"/>
    <property type="evidence" value="ECO:0007669"/>
    <property type="project" value="UniProtKB-KW"/>
</dbReference>
<dbReference type="InterPro" id="IPR023780">
    <property type="entry name" value="Chromo_domain"/>
</dbReference>
<sequence length="280" mass="32459">MSLSSSHHPQHDGQTEILNRNLETMLRAYTAGKKDNWVEWIHLLKFAYNCNIHASTGESPYFLLYGFQPITPSDFLVRNTALGGHSLSTDAGEASEFLATLQMHRESARLAIAKAQHEQAKQFNRGRRNVPELKQGSRVLINPHSLEWMEAKGTGAKLSQRWIGPFEIMQRINPKVYRLRLSNKYPGLPIFNIDHFKKYEETPAEFPDRTVLPETRSHKPETPEYVVEKIIAHKFDKKGANLKYLVRWEGYSPQFDTWETRAHLKNAPRILGEYRRQHNL</sequence>
<dbReference type="InterPro" id="IPR023779">
    <property type="entry name" value="Chromodomain_CS"/>
</dbReference>
<accession>A0A8H6Y9V4</accession>
<dbReference type="InterPro" id="IPR050951">
    <property type="entry name" value="Retrovirus_Pol_polyprotein"/>
</dbReference>
<organism evidence="6 7">
    <name type="scientific">Mycena venus</name>
    <dbReference type="NCBI Taxonomy" id="2733690"/>
    <lineage>
        <taxon>Eukaryota</taxon>
        <taxon>Fungi</taxon>
        <taxon>Dikarya</taxon>
        <taxon>Basidiomycota</taxon>
        <taxon>Agaricomycotina</taxon>
        <taxon>Agaricomycetes</taxon>
        <taxon>Agaricomycetidae</taxon>
        <taxon>Agaricales</taxon>
        <taxon>Marasmiineae</taxon>
        <taxon>Mycenaceae</taxon>
        <taxon>Mycena</taxon>
    </lineage>
</organism>
<dbReference type="Pfam" id="PF24626">
    <property type="entry name" value="SH3_Tf2-1"/>
    <property type="match status" value="1"/>
</dbReference>
<keyword evidence="3" id="KW-0539">Nucleus</keyword>
<dbReference type="SMART" id="SM00298">
    <property type="entry name" value="CHROMO"/>
    <property type="match status" value="1"/>
</dbReference>
<evidence type="ECO:0000256" key="2">
    <source>
        <dbReference type="ARBA" id="ARBA00022884"/>
    </source>
</evidence>
<dbReference type="GO" id="GO:0006338">
    <property type="term" value="P:chromatin remodeling"/>
    <property type="evidence" value="ECO:0007669"/>
    <property type="project" value="UniProtKB-ARBA"/>
</dbReference>
<dbReference type="PANTHER" id="PTHR37984">
    <property type="entry name" value="PROTEIN CBG26694"/>
    <property type="match status" value="1"/>
</dbReference>
<dbReference type="PROSITE" id="PS50994">
    <property type="entry name" value="INTEGRASE"/>
    <property type="match status" value="1"/>
</dbReference>
<feature type="domain" description="Chromo" evidence="4">
    <location>
        <begin position="225"/>
        <end position="280"/>
    </location>
</feature>
<dbReference type="InterPro" id="IPR016197">
    <property type="entry name" value="Chromo-like_dom_sf"/>
</dbReference>
<gene>
    <name evidence="6" type="ORF">MVEN_00913900</name>
</gene>
<evidence type="ECO:0000256" key="3">
    <source>
        <dbReference type="ARBA" id="ARBA00023242"/>
    </source>
</evidence>
<dbReference type="InterPro" id="IPR036397">
    <property type="entry name" value="RNaseH_sf"/>
</dbReference>
<dbReference type="PROSITE" id="PS00598">
    <property type="entry name" value="CHROMO_1"/>
    <property type="match status" value="1"/>
</dbReference>
<dbReference type="Proteomes" id="UP000620124">
    <property type="component" value="Unassembled WGS sequence"/>
</dbReference>
<evidence type="ECO:0000313" key="6">
    <source>
        <dbReference type="EMBL" id="KAF7355853.1"/>
    </source>
</evidence>
<evidence type="ECO:0000259" key="4">
    <source>
        <dbReference type="PROSITE" id="PS50013"/>
    </source>
</evidence>
<evidence type="ECO:0000313" key="7">
    <source>
        <dbReference type="Proteomes" id="UP000620124"/>
    </source>
</evidence>
<evidence type="ECO:0000259" key="5">
    <source>
        <dbReference type="PROSITE" id="PS50994"/>
    </source>
</evidence>
<name>A0A8H6Y9V4_9AGAR</name>
<proteinExistence type="predicted"/>
<dbReference type="AlphaFoldDB" id="A0A8H6Y9V4"/>
<dbReference type="PROSITE" id="PS50013">
    <property type="entry name" value="CHROMO_2"/>
    <property type="match status" value="1"/>
</dbReference>
<evidence type="ECO:0000256" key="1">
    <source>
        <dbReference type="ARBA" id="ARBA00004123"/>
    </source>
</evidence>
<dbReference type="GO" id="GO:0005634">
    <property type="term" value="C:nucleus"/>
    <property type="evidence" value="ECO:0007669"/>
    <property type="project" value="UniProtKB-SubCell"/>
</dbReference>
<dbReference type="OrthoDB" id="3233705at2759"/>
<comment type="caution">
    <text evidence="6">The sequence shown here is derived from an EMBL/GenBank/DDBJ whole genome shotgun (WGS) entry which is preliminary data.</text>
</comment>
<keyword evidence="2" id="KW-0694">RNA-binding</keyword>
<feature type="domain" description="Integrase catalytic" evidence="5">
    <location>
        <begin position="1"/>
        <end position="68"/>
    </location>
</feature>
<dbReference type="GO" id="GO:0015074">
    <property type="term" value="P:DNA integration"/>
    <property type="evidence" value="ECO:0007669"/>
    <property type="project" value="InterPro"/>
</dbReference>
<dbReference type="Pfam" id="PF00385">
    <property type="entry name" value="Chromo"/>
    <property type="match status" value="1"/>
</dbReference>
<dbReference type="CDD" id="cd00024">
    <property type="entry name" value="CD_CSD"/>
    <property type="match status" value="1"/>
</dbReference>
<dbReference type="InterPro" id="IPR056924">
    <property type="entry name" value="SH3_Tf2-1"/>
</dbReference>
<protein>
    <submittedName>
        <fullName evidence="6">Transposon Ty3-G Gag-Pol polyprotein</fullName>
    </submittedName>
</protein>
<dbReference type="Gene3D" id="3.30.420.10">
    <property type="entry name" value="Ribonuclease H-like superfamily/Ribonuclease H"/>
    <property type="match status" value="1"/>
</dbReference>
<keyword evidence="7" id="KW-1185">Reference proteome</keyword>
<dbReference type="Gene3D" id="2.40.50.40">
    <property type="match status" value="1"/>
</dbReference>
<dbReference type="PANTHER" id="PTHR37984:SF5">
    <property type="entry name" value="PROTEIN NYNRIN-LIKE"/>
    <property type="match status" value="1"/>
</dbReference>
<dbReference type="InterPro" id="IPR012337">
    <property type="entry name" value="RNaseH-like_sf"/>
</dbReference>
<dbReference type="InterPro" id="IPR001584">
    <property type="entry name" value="Integrase_cat-core"/>
</dbReference>
<dbReference type="InterPro" id="IPR000953">
    <property type="entry name" value="Chromo/chromo_shadow_dom"/>
</dbReference>
<dbReference type="EMBL" id="JACAZI010000007">
    <property type="protein sequence ID" value="KAF7355853.1"/>
    <property type="molecule type" value="Genomic_DNA"/>
</dbReference>